<evidence type="ECO:0000256" key="6">
    <source>
        <dbReference type="ARBA" id="ARBA00023160"/>
    </source>
</evidence>
<keyword evidence="8 11" id="KW-0012">Acyltransferase</keyword>
<keyword evidence="12" id="KW-1185">Reference proteome</keyword>
<comment type="subunit">
    <text evidence="8">Homodimer.</text>
</comment>
<dbReference type="Pfam" id="PF08541">
    <property type="entry name" value="ACP_syn_III_C"/>
    <property type="match status" value="1"/>
</dbReference>
<evidence type="ECO:0000256" key="7">
    <source>
        <dbReference type="ARBA" id="ARBA00023268"/>
    </source>
</evidence>
<dbReference type="InterPro" id="IPR016039">
    <property type="entry name" value="Thiolase-like"/>
</dbReference>
<dbReference type="RefSeq" id="WP_238204219.1">
    <property type="nucleotide sequence ID" value="NZ_BPQE01000017.1"/>
</dbReference>
<proteinExistence type="inferred from homology"/>
<dbReference type="NCBIfam" id="NF006829">
    <property type="entry name" value="PRK09352.1"/>
    <property type="match status" value="1"/>
</dbReference>
<evidence type="ECO:0000256" key="2">
    <source>
        <dbReference type="ARBA" id="ARBA00022516"/>
    </source>
</evidence>
<evidence type="ECO:0000259" key="10">
    <source>
        <dbReference type="Pfam" id="PF08545"/>
    </source>
</evidence>
<evidence type="ECO:0000313" key="12">
    <source>
        <dbReference type="Proteomes" id="UP001231124"/>
    </source>
</evidence>
<dbReference type="PANTHER" id="PTHR43091:SF1">
    <property type="entry name" value="BETA-KETOACYL-[ACYL-CARRIER-PROTEIN] SYNTHASE III, CHLOROPLASTIC"/>
    <property type="match status" value="1"/>
</dbReference>
<keyword evidence="3 8" id="KW-0808">Transferase</keyword>
<feature type="domain" description="Beta-ketoacyl-[acyl-carrier-protein] synthase III N-terminal" evidence="10">
    <location>
        <begin position="114"/>
        <end position="193"/>
    </location>
</feature>
<dbReference type="HAMAP" id="MF_01815">
    <property type="entry name" value="FabH"/>
    <property type="match status" value="1"/>
</dbReference>
<evidence type="ECO:0000256" key="8">
    <source>
        <dbReference type="HAMAP-Rule" id="MF_01815"/>
    </source>
</evidence>
<dbReference type="Pfam" id="PF08545">
    <property type="entry name" value="ACP_syn_III"/>
    <property type="match status" value="1"/>
</dbReference>
<evidence type="ECO:0000313" key="11">
    <source>
        <dbReference type="EMBL" id="MDQ0446234.1"/>
    </source>
</evidence>
<dbReference type="NCBIfam" id="TIGR00747">
    <property type="entry name" value="fabH"/>
    <property type="match status" value="1"/>
</dbReference>
<name>A0ABU0HXM0_9HYPH</name>
<keyword evidence="6 8" id="KW-0275">Fatty acid biosynthesis</keyword>
<accession>A0ABU0HXM0</accession>
<comment type="caution">
    <text evidence="11">The sequence shown here is derived from an EMBL/GenBank/DDBJ whole genome shotgun (WGS) entry which is preliminary data.</text>
</comment>
<dbReference type="InterPro" id="IPR013747">
    <property type="entry name" value="ACP_syn_III_C"/>
</dbReference>
<keyword evidence="8" id="KW-0963">Cytoplasm</keyword>
<comment type="function">
    <text evidence="8">Catalyzes the condensation reaction of fatty acid synthesis by the addition to an acyl acceptor of two carbons from malonyl-ACP. Catalyzes the first condensation reaction which initiates fatty acid synthesis and may therefore play a role in governing the total rate of fatty acid production. Possesses both acetoacetyl-ACP synthase and acetyl transacylase activities. Its substrate specificity determines the biosynthesis of branched-chain and/or straight-chain of fatty acids.</text>
</comment>
<feature type="domain" description="Beta-ketoacyl-[acyl-carrier-protein] synthase III C-terminal" evidence="9">
    <location>
        <begin position="238"/>
        <end position="326"/>
    </location>
</feature>
<reference evidence="11 12" key="1">
    <citation type="submission" date="2023-07" db="EMBL/GenBank/DDBJ databases">
        <title>Genomic Encyclopedia of Type Strains, Phase IV (KMG-IV): sequencing the most valuable type-strain genomes for metagenomic binning, comparative biology and taxonomic classification.</title>
        <authorList>
            <person name="Goeker M."/>
        </authorList>
    </citation>
    <scope>NUCLEOTIDE SEQUENCE [LARGE SCALE GENOMIC DNA]</scope>
    <source>
        <strain evidence="11 12">DSM 19013</strain>
    </source>
</reference>
<keyword evidence="2 8" id="KW-0444">Lipid biosynthesis</keyword>
<protein>
    <recommendedName>
        <fullName evidence="8">Beta-ketoacyl-[acyl-carrier-protein] synthase III</fullName>
        <shortName evidence="8">Beta-ketoacyl-ACP synthase III</shortName>
        <shortName evidence="8">KAS III</shortName>
        <ecNumber evidence="8">2.3.1.180</ecNumber>
    </recommendedName>
    <alternativeName>
        <fullName evidence="8">3-oxoacyl-[acyl-carrier-protein] synthase 3</fullName>
    </alternativeName>
    <alternativeName>
        <fullName evidence="8">3-oxoacyl-[acyl-carrier-protein] synthase III</fullName>
    </alternativeName>
</protein>
<evidence type="ECO:0000256" key="5">
    <source>
        <dbReference type="ARBA" id="ARBA00023098"/>
    </source>
</evidence>
<comment type="domain">
    <text evidence="8">The last Arg residue of the ACP-binding site is essential for the weak association between ACP/AcpP and FabH.</text>
</comment>
<dbReference type="PANTHER" id="PTHR43091">
    <property type="entry name" value="3-OXOACYL-[ACYL-CARRIER-PROTEIN] SYNTHASE"/>
    <property type="match status" value="1"/>
</dbReference>
<comment type="catalytic activity">
    <reaction evidence="8">
        <text>malonyl-[ACP] + acetyl-CoA + H(+) = 3-oxobutanoyl-[ACP] + CO2 + CoA</text>
        <dbReference type="Rhea" id="RHEA:12080"/>
        <dbReference type="Rhea" id="RHEA-COMP:9623"/>
        <dbReference type="Rhea" id="RHEA-COMP:9625"/>
        <dbReference type="ChEBI" id="CHEBI:15378"/>
        <dbReference type="ChEBI" id="CHEBI:16526"/>
        <dbReference type="ChEBI" id="CHEBI:57287"/>
        <dbReference type="ChEBI" id="CHEBI:57288"/>
        <dbReference type="ChEBI" id="CHEBI:78449"/>
        <dbReference type="ChEBI" id="CHEBI:78450"/>
        <dbReference type="EC" id="2.3.1.180"/>
    </reaction>
</comment>
<keyword evidence="4 8" id="KW-0276">Fatty acid metabolism</keyword>
<dbReference type="InterPro" id="IPR004655">
    <property type="entry name" value="FabH"/>
</dbReference>
<dbReference type="SUPFAM" id="SSF53901">
    <property type="entry name" value="Thiolase-like"/>
    <property type="match status" value="1"/>
</dbReference>
<feature type="active site" evidence="8">
    <location>
        <position position="120"/>
    </location>
</feature>
<dbReference type="GO" id="GO:0033818">
    <property type="term" value="F:beta-ketoacyl-acyl-carrier-protein synthase III activity"/>
    <property type="evidence" value="ECO:0007669"/>
    <property type="project" value="UniProtKB-EC"/>
</dbReference>
<dbReference type="Gene3D" id="3.40.47.10">
    <property type="match status" value="1"/>
</dbReference>
<evidence type="ECO:0000256" key="3">
    <source>
        <dbReference type="ARBA" id="ARBA00022679"/>
    </source>
</evidence>
<keyword evidence="7 8" id="KW-0511">Multifunctional enzyme</keyword>
<feature type="region of interest" description="ACP-binding" evidence="8">
    <location>
        <begin position="254"/>
        <end position="258"/>
    </location>
</feature>
<comment type="pathway">
    <text evidence="8">Lipid metabolism; fatty acid biosynthesis.</text>
</comment>
<dbReference type="CDD" id="cd00830">
    <property type="entry name" value="KAS_III"/>
    <property type="match status" value="1"/>
</dbReference>
<dbReference type="EC" id="2.3.1.180" evidence="8"/>
<sequence length="326" mass="34182">MSALAKPALRSVVVGTGSCLPGRAVTNAMLAERVETSDEWIVQRTGIRQRHIAGEGETTVSLGTQAARAALDAAGLGPEAIDLVICATSTPDHTFPAAATEIQAALGIGRGAAFDLQAVCAGFVFALTTADKFLSTGAAKRALVIGAETFSRIVDWEDRTTCVLFGDGAGAVVLEAREEGERGVLSSSLRSDGRHRDKLYVDGGPGSTGTTGHLRMEGKDVFRFAVGQVTDVIVDAFEKAGLTADDLDWFVPHQANRRIIEASADKLGIAREKIVMTVDRHGNTSAASIPLALDVAARDGRLKPGDLVMIEAIGGGFSWGAALIRW</sequence>
<comment type="subcellular location">
    <subcellularLocation>
        <location evidence="8">Cytoplasm</location>
    </subcellularLocation>
</comment>
<dbReference type="EMBL" id="JAUSVP010000002">
    <property type="protein sequence ID" value="MDQ0446234.1"/>
    <property type="molecule type" value="Genomic_DNA"/>
</dbReference>
<gene>
    <name evidence="8" type="primary">fabH</name>
    <name evidence="11" type="ORF">QO012_000723</name>
</gene>
<dbReference type="Proteomes" id="UP001231124">
    <property type="component" value="Unassembled WGS sequence"/>
</dbReference>
<evidence type="ECO:0000256" key="4">
    <source>
        <dbReference type="ARBA" id="ARBA00022832"/>
    </source>
</evidence>
<evidence type="ECO:0000256" key="1">
    <source>
        <dbReference type="ARBA" id="ARBA00008642"/>
    </source>
</evidence>
<keyword evidence="5 8" id="KW-0443">Lipid metabolism</keyword>
<evidence type="ECO:0000259" key="9">
    <source>
        <dbReference type="Pfam" id="PF08541"/>
    </source>
</evidence>
<feature type="active site" evidence="8">
    <location>
        <position position="283"/>
    </location>
</feature>
<feature type="active site" evidence="8">
    <location>
        <position position="253"/>
    </location>
</feature>
<organism evidence="11 12">
    <name type="scientific">Methylobacterium aerolatum</name>
    <dbReference type="NCBI Taxonomy" id="418708"/>
    <lineage>
        <taxon>Bacteria</taxon>
        <taxon>Pseudomonadati</taxon>
        <taxon>Pseudomonadota</taxon>
        <taxon>Alphaproteobacteria</taxon>
        <taxon>Hyphomicrobiales</taxon>
        <taxon>Methylobacteriaceae</taxon>
        <taxon>Methylobacterium</taxon>
    </lineage>
</organism>
<comment type="similarity">
    <text evidence="1 8">Belongs to the thiolase-like superfamily. FabH family.</text>
</comment>
<dbReference type="InterPro" id="IPR013751">
    <property type="entry name" value="ACP_syn_III_N"/>
</dbReference>